<organism evidence="6 7">
    <name type="scientific">Corticimicrobacter populi</name>
    <dbReference type="NCBI Taxonomy" id="2175229"/>
    <lineage>
        <taxon>Bacteria</taxon>
        <taxon>Pseudomonadati</taxon>
        <taxon>Pseudomonadota</taxon>
        <taxon>Betaproteobacteria</taxon>
        <taxon>Burkholderiales</taxon>
        <taxon>Alcaligenaceae</taxon>
        <taxon>Corticimicrobacter</taxon>
    </lineage>
</organism>
<evidence type="ECO:0000256" key="2">
    <source>
        <dbReference type="ARBA" id="ARBA00022679"/>
    </source>
</evidence>
<dbReference type="NCBIfam" id="TIGR03707">
    <property type="entry name" value="PPK2_P_aer"/>
    <property type="match status" value="1"/>
</dbReference>
<evidence type="ECO:0000313" key="6">
    <source>
        <dbReference type="EMBL" id="PWF23997.1"/>
    </source>
</evidence>
<evidence type="ECO:0000259" key="5">
    <source>
        <dbReference type="Pfam" id="PF03976"/>
    </source>
</evidence>
<comment type="subunit">
    <text evidence="4">Homotetramer.</text>
</comment>
<dbReference type="EMBL" id="QETA01000002">
    <property type="protein sequence ID" value="PWF23997.1"/>
    <property type="molecule type" value="Genomic_DNA"/>
</dbReference>
<comment type="similarity">
    <text evidence="1 4">Belongs to the polyphosphate kinase 2 (PPK2) family. Class I subfamily.</text>
</comment>
<dbReference type="InterPro" id="IPR016898">
    <property type="entry name" value="Polyphosphate_phosphotransfera"/>
</dbReference>
<reference evidence="7" key="1">
    <citation type="submission" date="2018-05" db="EMBL/GenBank/DDBJ databases">
        <authorList>
            <person name="Li Y."/>
        </authorList>
    </citation>
    <scope>NUCLEOTIDE SEQUENCE [LARGE SCALE GENOMIC DNA]</scope>
    <source>
        <strain evidence="7">3d-2-2</strain>
    </source>
</reference>
<dbReference type="InterPro" id="IPR022488">
    <property type="entry name" value="PPK2-related"/>
</dbReference>
<dbReference type="InterPro" id="IPR027417">
    <property type="entry name" value="P-loop_NTPase"/>
</dbReference>
<dbReference type="RefSeq" id="WP_109061276.1">
    <property type="nucleotide sequence ID" value="NZ_QETA01000002.1"/>
</dbReference>
<feature type="domain" description="Polyphosphate kinase-2-related" evidence="5">
    <location>
        <begin position="62"/>
        <end position="288"/>
    </location>
</feature>
<dbReference type="EC" id="2.7.4.-" evidence="4"/>
<dbReference type="Gene3D" id="3.40.50.300">
    <property type="entry name" value="P-loop containing nucleotide triphosphate hydrolases"/>
    <property type="match status" value="1"/>
</dbReference>
<dbReference type="AlphaFoldDB" id="A0A2V1K359"/>
<evidence type="ECO:0000256" key="1">
    <source>
        <dbReference type="ARBA" id="ARBA00009924"/>
    </source>
</evidence>
<evidence type="ECO:0000256" key="4">
    <source>
        <dbReference type="RuleBase" id="RU369062"/>
    </source>
</evidence>
<dbReference type="GO" id="GO:0006793">
    <property type="term" value="P:phosphorus metabolic process"/>
    <property type="evidence" value="ECO:0007669"/>
    <property type="project" value="InterPro"/>
</dbReference>
<comment type="function">
    <text evidence="4">Uses inorganic polyphosphate (polyP) as a donor to convert GDP to GTP or ADP to ATP.</text>
</comment>
<proteinExistence type="inferred from homology"/>
<protein>
    <recommendedName>
        <fullName evidence="4">ADP/GDP-polyphosphate phosphotransferase</fullName>
        <ecNumber evidence="4">2.7.4.-</ecNumber>
    </recommendedName>
    <alternativeName>
        <fullName evidence="4">Polyphosphate kinase PPK2</fullName>
    </alternativeName>
</protein>
<dbReference type="SUPFAM" id="SSF52540">
    <property type="entry name" value="P-loop containing nucleoside triphosphate hydrolases"/>
    <property type="match status" value="1"/>
</dbReference>
<sequence>MTRPAASQTARRPVIDDPDDLERRLHLDLIDSYDEEFEMELEDRYIGEDGKPLAIDSLQAQIDRRVYFQELFRLQGELVKLQDWVVNTGHKVVIIFEGRDAAGKGGVIKRITQRLNPRVCRVAALPAPNDRERTQWYFQRYVSHLPAAGEMVLFDRSWYNRAGVERVMGFCSDDEYEEFFRSVPEFERMLVRSGVQVIKYWFSITDEEQHLRFLARIHDPLKQWKLSPMDLESRRRWEDYTRAKEVMLERTHIPEAPWWVVQAVDKKKARLNCIAHLLEQMPYHEVERAPVVLPERERHGDYTRHRVPENILVPERY</sequence>
<evidence type="ECO:0000313" key="7">
    <source>
        <dbReference type="Proteomes" id="UP000245212"/>
    </source>
</evidence>
<dbReference type="Pfam" id="PF03976">
    <property type="entry name" value="PPK2"/>
    <property type="match status" value="1"/>
</dbReference>
<name>A0A2V1K359_9BURK</name>
<gene>
    <name evidence="6" type="primary">ppk2</name>
    <name evidence="6" type="ORF">DD235_06635</name>
</gene>
<dbReference type="Proteomes" id="UP000245212">
    <property type="component" value="Unassembled WGS sequence"/>
</dbReference>
<keyword evidence="2 4" id="KW-0808">Transferase</keyword>
<accession>A0A2V1K359</accession>
<dbReference type="InterPro" id="IPR022486">
    <property type="entry name" value="PPK2_PA0141"/>
</dbReference>
<dbReference type="PIRSF" id="PIRSF028756">
    <property type="entry name" value="PPK2_prd"/>
    <property type="match status" value="1"/>
</dbReference>
<keyword evidence="7" id="KW-1185">Reference proteome</keyword>
<dbReference type="PANTHER" id="PTHR34383">
    <property type="entry name" value="POLYPHOSPHATE:AMP PHOSPHOTRANSFERASE-RELATED"/>
    <property type="match status" value="1"/>
</dbReference>
<dbReference type="GO" id="GO:0008976">
    <property type="term" value="F:polyphosphate kinase activity"/>
    <property type="evidence" value="ECO:0007669"/>
    <property type="project" value="UniProtKB-UniRule"/>
</dbReference>
<comment type="caution">
    <text evidence="6">The sequence shown here is derived from an EMBL/GenBank/DDBJ whole genome shotgun (WGS) entry which is preliminary data.</text>
</comment>
<keyword evidence="3 4" id="KW-0418">Kinase</keyword>
<evidence type="ECO:0000256" key="3">
    <source>
        <dbReference type="ARBA" id="ARBA00022777"/>
    </source>
</evidence>
<dbReference type="PANTHER" id="PTHR34383:SF1">
    <property type="entry name" value="ADP-POLYPHOSPHATE PHOSPHOTRANSFERASE"/>
    <property type="match status" value="1"/>
</dbReference>